<proteinExistence type="predicted"/>
<reference evidence="1 2" key="1">
    <citation type="submission" date="2018-11" db="EMBL/GenBank/DDBJ databases">
        <authorList>
            <consortium name="Pathogen Informatics"/>
        </authorList>
    </citation>
    <scope>NUCLEOTIDE SEQUENCE [LARGE SCALE GENOMIC DNA]</scope>
</reference>
<evidence type="ECO:0000313" key="3">
    <source>
        <dbReference type="WBParaSite" id="HPBE_0001339201-mRNA-1"/>
    </source>
</evidence>
<dbReference type="AlphaFoldDB" id="A0A183FXT6"/>
<protein>
    <submittedName>
        <fullName evidence="3">ACT domain-containing protein</fullName>
    </submittedName>
</protein>
<evidence type="ECO:0000313" key="1">
    <source>
        <dbReference type="EMBL" id="VDO95968.1"/>
    </source>
</evidence>
<organism evidence="2 3">
    <name type="scientific">Heligmosomoides polygyrus</name>
    <name type="common">Parasitic roundworm</name>
    <dbReference type="NCBI Taxonomy" id="6339"/>
    <lineage>
        <taxon>Eukaryota</taxon>
        <taxon>Metazoa</taxon>
        <taxon>Ecdysozoa</taxon>
        <taxon>Nematoda</taxon>
        <taxon>Chromadorea</taxon>
        <taxon>Rhabditida</taxon>
        <taxon>Rhabditina</taxon>
        <taxon>Rhabditomorpha</taxon>
        <taxon>Strongyloidea</taxon>
        <taxon>Heligmosomidae</taxon>
        <taxon>Heligmosomoides</taxon>
    </lineage>
</organism>
<dbReference type="EMBL" id="UZAH01027897">
    <property type="protein sequence ID" value="VDO95968.1"/>
    <property type="molecule type" value="Genomic_DNA"/>
</dbReference>
<evidence type="ECO:0000313" key="2">
    <source>
        <dbReference type="Proteomes" id="UP000050761"/>
    </source>
</evidence>
<dbReference type="WBParaSite" id="HPBE_0001339201-mRNA-1">
    <property type="protein sequence ID" value="HPBE_0001339201-mRNA-1"/>
    <property type="gene ID" value="HPBE_0001339201"/>
</dbReference>
<accession>A0A183FXT6</accession>
<gene>
    <name evidence="1" type="ORF">HPBE_LOCUS13393</name>
</gene>
<keyword evidence="2" id="KW-1185">Reference proteome</keyword>
<dbReference type="Proteomes" id="UP000050761">
    <property type="component" value="Unassembled WGS sequence"/>
</dbReference>
<reference evidence="3" key="2">
    <citation type="submission" date="2019-09" db="UniProtKB">
        <authorList>
            <consortium name="WormBaseParasite"/>
        </authorList>
    </citation>
    <scope>IDENTIFICATION</scope>
</reference>
<dbReference type="OrthoDB" id="19261at2759"/>
<name>A0A183FXT6_HELPZ</name>
<accession>A0A3P8D652</accession>
<sequence length="147" mass="15915">MAVKRGDVDRCGYSKSILGIAINLKISSIPSLKPLAGGGSERMKLKIVDFDAEILLSSVFQSLACTHRMVGELERMNEDGVMTLSALEVQDGEINIGFALLLLYLPDLKSAYSWGIEPLVSIEKRALTKVLGSVLIFLMSKRVASAA</sequence>